<organism evidence="2 3">
    <name type="scientific">Sphingobacterium haloxyli</name>
    <dbReference type="NCBI Taxonomy" id="2100533"/>
    <lineage>
        <taxon>Bacteria</taxon>
        <taxon>Pseudomonadati</taxon>
        <taxon>Bacteroidota</taxon>
        <taxon>Sphingobacteriia</taxon>
        <taxon>Sphingobacteriales</taxon>
        <taxon>Sphingobacteriaceae</taxon>
        <taxon>Sphingobacterium</taxon>
    </lineage>
</organism>
<keyword evidence="3" id="KW-1185">Reference proteome</keyword>
<keyword evidence="1" id="KW-0732">Signal</keyword>
<feature type="chain" id="PRO_5015667672" description="Lipoprotein" evidence="1">
    <location>
        <begin position="31"/>
        <end position="152"/>
    </location>
</feature>
<dbReference type="EMBL" id="PVBQ01000029">
    <property type="protein sequence ID" value="PRD44131.1"/>
    <property type="molecule type" value="Genomic_DNA"/>
</dbReference>
<dbReference type="PROSITE" id="PS51257">
    <property type="entry name" value="PROKAR_LIPOPROTEIN"/>
    <property type="match status" value="1"/>
</dbReference>
<gene>
    <name evidence="2" type="ORF">C5745_19525</name>
</gene>
<name>A0A2S9IUE7_9SPHI</name>
<evidence type="ECO:0000313" key="3">
    <source>
        <dbReference type="Proteomes" id="UP000239711"/>
    </source>
</evidence>
<comment type="caution">
    <text evidence="2">The sequence shown here is derived from an EMBL/GenBank/DDBJ whole genome shotgun (WGS) entry which is preliminary data.</text>
</comment>
<sequence>MNAYFIKRDKMKYIALISVSFMLFSCQGSARKEASTDSSSSLPPIGGAKDKHGCLIAAGYTWSKIKDECIRPWEGTITMNITDTSTNFETAAFVLMDLTKQKAELFIHEEDESVLLDSVTPHLYANEQYRLIEENHCWSLVHQEETLYEEKK</sequence>
<evidence type="ECO:0000256" key="1">
    <source>
        <dbReference type="SAM" id="SignalP"/>
    </source>
</evidence>
<evidence type="ECO:0000313" key="2">
    <source>
        <dbReference type="EMBL" id="PRD44131.1"/>
    </source>
</evidence>
<proteinExistence type="predicted"/>
<accession>A0A2S9IUE7</accession>
<protein>
    <recommendedName>
        <fullName evidence="4">Lipoprotein</fullName>
    </recommendedName>
</protein>
<reference evidence="2 3" key="1">
    <citation type="submission" date="2018-02" db="EMBL/GenBank/DDBJ databases">
        <title>The draft genome of Sphingobacterium sp. 5JN-11.</title>
        <authorList>
            <person name="Liu L."/>
            <person name="Li L."/>
            <person name="Liang L."/>
            <person name="Zhang X."/>
            <person name="Wang T."/>
        </authorList>
    </citation>
    <scope>NUCLEOTIDE SEQUENCE [LARGE SCALE GENOMIC DNA]</scope>
    <source>
        <strain evidence="2 3">5JN-11</strain>
    </source>
</reference>
<dbReference type="AlphaFoldDB" id="A0A2S9IUE7"/>
<feature type="signal peptide" evidence="1">
    <location>
        <begin position="1"/>
        <end position="30"/>
    </location>
</feature>
<evidence type="ECO:0008006" key="4">
    <source>
        <dbReference type="Google" id="ProtNLM"/>
    </source>
</evidence>
<dbReference type="Proteomes" id="UP000239711">
    <property type="component" value="Unassembled WGS sequence"/>
</dbReference>